<keyword evidence="2" id="KW-0732">Signal</keyword>
<evidence type="ECO:0000313" key="3">
    <source>
        <dbReference type="EMBL" id="KAL3525555.1"/>
    </source>
</evidence>
<dbReference type="PANTHER" id="PTHR34663:SF9">
    <property type="entry name" value="OS06G0637400 PROTEIN"/>
    <property type="match status" value="1"/>
</dbReference>
<name>A0ABD3A4U8_9GENT</name>
<keyword evidence="4" id="KW-1185">Reference proteome</keyword>
<dbReference type="InterPro" id="IPR044700">
    <property type="entry name" value="PIP2/PIPL1"/>
</dbReference>
<evidence type="ECO:0000256" key="1">
    <source>
        <dbReference type="SAM" id="MobiDB-lite"/>
    </source>
</evidence>
<organism evidence="3 4">
    <name type="scientific">Cinchona calisaya</name>
    <dbReference type="NCBI Taxonomy" id="153742"/>
    <lineage>
        <taxon>Eukaryota</taxon>
        <taxon>Viridiplantae</taxon>
        <taxon>Streptophyta</taxon>
        <taxon>Embryophyta</taxon>
        <taxon>Tracheophyta</taxon>
        <taxon>Spermatophyta</taxon>
        <taxon>Magnoliopsida</taxon>
        <taxon>eudicotyledons</taxon>
        <taxon>Gunneridae</taxon>
        <taxon>Pentapetalae</taxon>
        <taxon>asterids</taxon>
        <taxon>lamiids</taxon>
        <taxon>Gentianales</taxon>
        <taxon>Rubiaceae</taxon>
        <taxon>Cinchonoideae</taxon>
        <taxon>Cinchoneae</taxon>
        <taxon>Cinchona</taxon>
    </lineage>
</organism>
<feature type="signal peptide" evidence="2">
    <location>
        <begin position="1"/>
        <end position="27"/>
    </location>
</feature>
<proteinExistence type="predicted"/>
<accession>A0ABD3A4U8</accession>
<comment type="caution">
    <text evidence="3">The sequence shown here is derived from an EMBL/GenBank/DDBJ whole genome shotgun (WGS) entry which is preliminary data.</text>
</comment>
<evidence type="ECO:0000313" key="4">
    <source>
        <dbReference type="Proteomes" id="UP001630127"/>
    </source>
</evidence>
<feature type="region of interest" description="Disordered" evidence="1">
    <location>
        <begin position="55"/>
        <end position="93"/>
    </location>
</feature>
<feature type="chain" id="PRO_5044890549" evidence="2">
    <location>
        <begin position="28"/>
        <end position="93"/>
    </location>
</feature>
<dbReference type="EMBL" id="JBJUIK010000006">
    <property type="protein sequence ID" value="KAL3525555.1"/>
    <property type="molecule type" value="Genomic_DNA"/>
</dbReference>
<gene>
    <name evidence="3" type="ORF">ACH5RR_013927</name>
</gene>
<sequence>MAKVGQFFTLFFLAILFLSSVFFVAEARPLSTTLKVQSPAGGHSYNWSVNLGAVKDGPSPGDGHQYTNVQTHGGINGGPSPGDGNKVVTGTHH</sequence>
<dbReference type="AlphaFoldDB" id="A0ABD3A4U8"/>
<dbReference type="Proteomes" id="UP001630127">
    <property type="component" value="Unassembled WGS sequence"/>
</dbReference>
<reference evidence="3 4" key="1">
    <citation type="submission" date="2024-11" db="EMBL/GenBank/DDBJ databases">
        <title>A near-complete genome assembly of Cinchona calisaya.</title>
        <authorList>
            <person name="Lian D.C."/>
            <person name="Zhao X.W."/>
            <person name="Wei L."/>
        </authorList>
    </citation>
    <scope>NUCLEOTIDE SEQUENCE [LARGE SCALE GENOMIC DNA]</scope>
    <source>
        <tissue evidence="3">Nenye</tissue>
    </source>
</reference>
<dbReference type="PANTHER" id="PTHR34663">
    <property type="entry name" value="OS06G0637400 PROTEIN"/>
    <property type="match status" value="1"/>
</dbReference>
<evidence type="ECO:0000256" key="2">
    <source>
        <dbReference type="SAM" id="SignalP"/>
    </source>
</evidence>
<protein>
    <submittedName>
        <fullName evidence="3">Uncharacterized protein</fullName>
    </submittedName>
</protein>